<name>Q9MA77_ARATH</name>
<dbReference type="PIR" id="B96500">
    <property type="entry name" value="B96500"/>
</dbReference>
<gene>
    <name evidence="2" type="primary">F2J6.4</name>
</gene>
<dbReference type="SMART" id="SM00726">
    <property type="entry name" value="UIM"/>
    <property type="match status" value="1"/>
</dbReference>
<feature type="region of interest" description="Disordered" evidence="1">
    <location>
        <begin position="1"/>
        <end position="54"/>
    </location>
</feature>
<organism evidence="2">
    <name type="scientific">Arabidopsis thaliana</name>
    <name type="common">Mouse-ear cress</name>
    <dbReference type="NCBI Taxonomy" id="3702"/>
    <lineage>
        <taxon>Eukaryota</taxon>
        <taxon>Viridiplantae</taxon>
        <taxon>Streptophyta</taxon>
        <taxon>Embryophyta</taxon>
        <taxon>Tracheophyta</taxon>
        <taxon>Spermatophyta</taxon>
        <taxon>Magnoliopsida</taxon>
        <taxon>eudicotyledons</taxon>
        <taxon>Gunneridae</taxon>
        <taxon>Pentapetalae</taxon>
        <taxon>rosids</taxon>
        <taxon>malvids</taxon>
        <taxon>Brassicales</taxon>
        <taxon>Brassicaceae</taxon>
        <taxon>Camelineae</taxon>
        <taxon>Arabidopsis</taxon>
    </lineage>
</organism>
<protein>
    <submittedName>
        <fullName evidence="2">F2J6.4 protein</fullName>
    </submittedName>
</protein>
<evidence type="ECO:0000256" key="1">
    <source>
        <dbReference type="SAM" id="MobiDB-lite"/>
    </source>
</evidence>
<reference key="1">
    <citation type="journal article" date="2000" name="Nature">
        <title>Sequence and analysis of chromosome 1 of the plant Arabidopsis thaliana.</title>
        <authorList>
            <person name="Theologis A."/>
            <person name="Ecker J.R."/>
            <person name="Palm C.J."/>
            <person name="Federspiel N.A."/>
            <person name="Kaul S."/>
            <person name="White O."/>
            <person name="Alonso J."/>
            <person name="Altafi H."/>
            <person name="Araujo R."/>
            <person name="Bowman C.L."/>
            <person name="Brooks S.Y."/>
            <person name="Buehler E."/>
            <person name="Chan A."/>
            <person name="Chao Q."/>
            <person name="Chen H."/>
            <person name="Cheuk R.F."/>
            <person name="Chin C.W."/>
            <person name="Chung M.K."/>
            <person name="Conn L."/>
            <person name="Conway A.B."/>
            <person name="Conway A.R."/>
            <person name="Creasy T.H."/>
            <person name="Dewar K."/>
            <person name="Dunn P."/>
            <person name="Etgu P."/>
            <person name="Feldblyum T.V."/>
            <person name="Feng J."/>
            <person name="Fong B."/>
            <person name="Fujii C.Y."/>
            <person name="Gill J.E."/>
            <person name="Goldsmith A.D."/>
            <person name="Haas B."/>
            <person name="Hansen N.F."/>
            <person name="Hughes B."/>
            <person name="Huizar L."/>
            <person name="Hunter J.L."/>
            <person name="Jenkins J."/>
            <person name="Johnson-Hopson C."/>
            <person name="Khan S."/>
            <person name="Khaykin E."/>
            <person name="Kim C.J."/>
            <person name="Koo H.L."/>
            <person name="Kremenetskaia I."/>
            <person name="Kurtz D.B."/>
            <person name="Kwan A."/>
            <person name="Lam B."/>
            <person name="Langin-Hooper S."/>
            <person name="Lee A."/>
            <person name="Lee J.M."/>
            <person name="Lenz C.A."/>
            <person name="Li J.H."/>
            <person name="Li Y."/>
            <person name="Lin X."/>
            <person name="Liu S.X."/>
            <person name="Liu Z.A."/>
            <person name="Luros J.S."/>
            <person name="Maiti R."/>
            <person name="Marziali A."/>
            <person name="Militscher J."/>
            <person name="Miranda M."/>
            <person name="Nguyen M."/>
            <person name="Nierman W.C."/>
            <person name="Osborne B.I."/>
            <person name="Pai G."/>
            <person name="Peterson J."/>
            <person name="Pham P.K."/>
            <person name="Rizzo M."/>
            <person name="Rooney T."/>
            <person name="Rowley D."/>
            <person name="Sakano H."/>
            <person name="Salzberg S.L."/>
            <person name="Schwartz J.R."/>
            <person name="Shinn P."/>
            <person name="Southwick A.M."/>
            <person name="Sun H."/>
            <person name="Tallon L.J."/>
            <person name="Tambunga G."/>
            <person name="Toriumi M.J."/>
            <person name="Town C.D."/>
            <person name="Utterback T."/>
            <person name="Van Aken S."/>
            <person name="Vaysberg M."/>
            <person name="Vysotskaia V.S."/>
            <person name="Walker M."/>
            <person name="Wu D."/>
            <person name="Yu G."/>
            <person name="Fraser C.M."/>
            <person name="Venter J.C."/>
            <person name="Davis R.W."/>
        </authorList>
    </citation>
    <scope>NUCLEOTIDE SEQUENCE [LARGE SCALE GENOMIC DNA]</scope>
    <source>
        <strain>cv. Columbia</strain>
    </source>
</reference>
<dbReference type="ExpressionAtlas" id="Q9MA77">
    <property type="expression patterns" value="baseline and differential"/>
</dbReference>
<evidence type="ECO:0000313" key="2">
    <source>
        <dbReference type="EMBL" id="AAF63118.1"/>
    </source>
</evidence>
<dbReference type="EMBL" id="AC009526">
    <property type="protein sequence ID" value="AAF63118.1"/>
    <property type="molecule type" value="Genomic_DNA"/>
</dbReference>
<sequence length="139" mass="15280">MADHQEDEDLKLALKMSMQYNPPEPKRSKPIEEEETGSGSQSGGESPEAKSRRLQRELMAAAAEKRMVLFPKSPSPVNKARVLPISVVGGDKDEEVVGSCLGKELSVEESDQLFSIVFGNEVSKSVLAQWTNQGIRYDS</sequence>
<reference evidence="2" key="2">
    <citation type="submission" date="2000-04" db="EMBL/GenBank/DDBJ databases">
        <authorList>
            <person name="Federspiel N.A."/>
            <person name="Palm C.J."/>
            <person name="Conway A.B."/>
            <person name="Conn L."/>
            <person name="Hansen N.F."/>
            <person name="Altafi H."/>
            <person name="Araujo R."/>
            <person name="Huizar L."/>
            <person name="Rowley D."/>
            <person name="Buehler E."/>
            <person name="Dunn P."/>
            <person name="Gonzalez A."/>
            <person name="Kremenetskaia I."/>
            <person name="Kim C."/>
            <person name="Lenz C."/>
            <person name="Li J."/>
            <person name="Liu S."/>
            <person name="Luros S."/>
            <person name="Schwartz J."/>
            <person name="Shinn P."/>
            <person name="Toriumi M."/>
            <person name="Vysotskaia V.S."/>
            <person name="Walker M."/>
            <person name="Yu G."/>
            <person name="Ecker J."/>
            <person name="Theologis A."/>
            <person name="Davis R.W."/>
        </authorList>
    </citation>
    <scope>NUCLEOTIDE SEQUENCE</scope>
</reference>
<dbReference type="PROSITE" id="PS50330">
    <property type="entry name" value="UIM"/>
    <property type="match status" value="1"/>
</dbReference>
<dbReference type="AlphaFoldDB" id="Q9MA77"/>
<feature type="compositionally biased region" description="Low complexity" evidence="1">
    <location>
        <begin position="37"/>
        <end position="46"/>
    </location>
</feature>
<dbReference type="InterPro" id="IPR003903">
    <property type="entry name" value="UIM_dom"/>
</dbReference>
<accession>Q9MA77</accession>
<proteinExistence type="predicted"/>